<dbReference type="SUPFAM" id="SSF50129">
    <property type="entry name" value="GroES-like"/>
    <property type="match status" value="1"/>
</dbReference>
<sequence length="331" mass="34719">MSTVPDTRRIVVVGDDHALSLGEESTPQPAAGELLIRVHAAGINRPDLMQRYGLYPPPADASPVLGLEVAGDVVAVGDGVSEFKVGDAVMALCNGGGYADYTVAPASQCLAKPDNLSWAQAAALPEVLFTVWHNVFQRGGLKAGEYFLVHGGSSGIGTTAIALAAAKGAQVYTTAGSAEKCAACETLGAKRAVNYKHEDYVEVLKTASDGHGMDVILDMVGGDYVQRDIKLAAADGRIVFIAFQGGFKTEVNFTPVLMKRLVLTASTLRAQSAQQKASIAADLKREVLPLLADNSLLPVIDSTFDFSDVAAAHARMESGEHIGKIVLSLPQ</sequence>
<dbReference type="PANTHER" id="PTHR48106:SF8">
    <property type="entry name" value="OS02G0805600 PROTEIN"/>
    <property type="match status" value="1"/>
</dbReference>
<dbReference type="SUPFAM" id="SSF51735">
    <property type="entry name" value="NAD(P)-binding Rossmann-fold domains"/>
    <property type="match status" value="1"/>
</dbReference>
<dbReference type="Gene3D" id="3.90.180.10">
    <property type="entry name" value="Medium-chain alcohol dehydrogenases, catalytic domain"/>
    <property type="match status" value="1"/>
</dbReference>
<dbReference type="InterPro" id="IPR013154">
    <property type="entry name" value="ADH-like_N"/>
</dbReference>
<keyword evidence="1" id="KW-0521">NADP</keyword>
<dbReference type="InterPro" id="IPR013149">
    <property type="entry name" value="ADH-like_C"/>
</dbReference>
<keyword evidence="5" id="KW-1185">Reference proteome</keyword>
<dbReference type="GO" id="GO:0016651">
    <property type="term" value="F:oxidoreductase activity, acting on NAD(P)H"/>
    <property type="evidence" value="ECO:0007669"/>
    <property type="project" value="TreeGrafter"/>
</dbReference>
<evidence type="ECO:0000256" key="1">
    <source>
        <dbReference type="ARBA" id="ARBA00022857"/>
    </source>
</evidence>
<dbReference type="KEGG" id="snan:I6N98_18050"/>
<dbReference type="Gene3D" id="3.40.50.720">
    <property type="entry name" value="NAD(P)-binding Rossmann-like Domain"/>
    <property type="match status" value="1"/>
</dbReference>
<dbReference type="InterPro" id="IPR020843">
    <property type="entry name" value="ER"/>
</dbReference>
<gene>
    <name evidence="4" type="ORF">I6N98_18050</name>
</gene>
<evidence type="ECO:0000313" key="4">
    <source>
        <dbReference type="EMBL" id="QQD18211.1"/>
    </source>
</evidence>
<dbReference type="InterPro" id="IPR036291">
    <property type="entry name" value="NAD(P)-bd_dom_sf"/>
</dbReference>
<dbReference type="GO" id="GO:0070402">
    <property type="term" value="F:NADPH binding"/>
    <property type="evidence" value="ECO:0007669"/>
    <property type="project" value="TreeGrafter"/>
</dbReference>
<feature type="domain" description="Enoyl reductase (ER)" evidence="3">
    <location>
        <begin position="14"/>
        <end position="327"/>
    </location>
</feature>
<protein>
    <submittedName>
        <fullName evidence="4">NAD(P)H-quinone oxidoreductase</fullName>
    </submittedName>
</protein>
<evidence type="ECO:0000259" key="3">
    <source>
        <dbReference type="SMART" id="SM00829"/>
    </source>
</evidence>
<dbReference type="Proteomes" id="UP000596063">
    <property type="component" value="Chromosome"/>
</dbReference>
<dbReference type="NCBIfam" id="TIGR02824">
    <property type="entry name" value="quinone_pig3"/>
    <property type="match status" value="1"/>
</dbReference>
<organism evidence="4 5">
    <name type="scientific">Spongiibacter nanhainus</name>
    <dbReference type="NCBI Taxonomy" id="2794344"/>
    <lineage>
        <taxon>Bacteria</taxon>
        <taxon>Pseudomonadati</taxon>
        <taxon>Pseudomonadota</taxon>
        <taxon>Gammaproteobacteria</taxon>
        <taxon>Cellvibrionales</taxon>
        <taxon>Spongiibacteraceae</taxon>
        <taxon>Spongiibacter</taxon>
    </lineage>
</organism>
<evidence type="ECO:0000313" key="5">
    <source>
        <dbReference type="Proteomes" id="UP000596063"/>
    </source>
</evidence>
<dbReference type="AlphaFoldDB" id="A0A7T4R0K1"/>
<dbReference type="InterPro" id="IPR011032">
    <property type="entry name" value="GroES-like_sf"/>
</dbReference>
<name>A0A7T4R0K1_9GAMM</name>
<dbReference type="EMBL" id="CP066167">
    <property type="protein sequence ID" value="QQD18211.1"/>
    <property type="molecule type" value="Genomic_DNA"/>
</dbReference>
<dbReference type="Pfam" id="PF08240">
    <property type="entry name" value="ADH_N"/>
    <property type="match status" value="1"/>
</dbReference>
<reference evidence="4 5" key="1">
    <citation type="submission" date="2020-12" db="EMBL/GenBank/DDBJ databases">
        <authorList>
            <person name="Shan Y."/>
        </authorList>
    </citation>
    <scope>NUCLEOTIDE SEQUENCE [LARGE SCALE GENOMIC DNA]</scope>
    <source>
        <strain evidence="5">csc3.9</strain>
    </source>
</reference>
<dbReference type="RefSeq" id="WP_198569709.1">
    <property type="nucleotide sequence ID" value="NZ_CP066167.1"/>
</dbReference>
<dbReference type="SMART" id="SM00829">
    <property type="entry name" value="PKS_ER"/>
    <property type="match status" value="1"/>
</dbReference>
<evidence type="ECO:0000256" key="2">
    <source>
        <dbReference type="ARBA" id="ARBA00023002"/>
    </source>
</evidence>
<dbReference type="Pfam" id="PF00107">
    <property type="entry name" value="ADH_zinc_N"/>
    <property type="match status" value="1"/>
</dbReference>
<dbReference type="PANTHER" id="PTHR48106">
    <property type="entry name" value="QUINONE OXIDOREDUCTASE PIG3-RELATED"/>
    <property type="match status" value="1"/>
</dbReference>
<proteinExistence type="predicted"/>
<dbReference type="InterPro" id="IPR014189">
    <property type="entry name" value="Quinone_OxRdtase_PIG3"/>
</dbReference>
<keyword evidence="2" id="KW-0560">Oxidoreductase</keyword>
<accession>A0A7T4R0K1</accession>
<dbReference type="CDD" id="cd05276">
    <property type="entry name" value="p53_inducible_oxidoreductase"/>
    <property type="match status" value="1"/>
</dbReference>